<organism evidence="3 4">
    <name type="scientific">Paenibacillus sabuli</name>
    <dbReference type="NCBI Taxonomy" id="2772509"/>
    <lineage>
        <taxon>Bacteria</taxon>
        <taxon>Bacillati</taxon>
        <taxon>Bacillota</taxon>
        <taxon>Bacilli</taxon>
        <taxon>Bacillales</taxon>
        <taxon>Paenibacillaceae</taxon>
        <taxon>Paenibacillus</taxon>
    </lineage>
</organism>
<dbReference type="PANTHER" id="PTHR36565">
    <property type="entry name" value="UPF0332 PROTEIN TM_1000"/>
    <property type="match status" value="1"/>
</dbReference>
<dbReference type="AlphaFoldDB" id="A0A927GSA2"/>
<dbReference type="InterPro" id="IPR052226">
    <property type="entry name" value="UPF0332_toxin"/>
</dbReference>
<keyword evidence="4" id="KW-1185">Reference proteome</keyword>
<reference evidence="3" key="1">
    <citation type="submission" date="2020-09" db="EMBL/GenBank/DDBJ databases">
        <title>A novel bacterium of genus Paenibacillus, isolated from South China Sea.</title>
        <authorList>
            <person name="Huang H."/>
            <person name="Mo K."/>
            <person name="Hu Y."/>
        </authorList>
    </citation>
    <scope>NUCLEOTIDE SEQUENCE</scope>
    <source>
        <strain evidence="3">IB182496</strain>
    </source>
</reference>
<dbReference type="Gene3D" id="1.20.120.330">
    <property type="entry name" value="Nucleotidyltransferases domain 2"/>
    <property type="match status" value="1"/>
</dbReference>
<feature type="domain" description="HEPN" evidence="2">
    <location>
        <begin position="20"/>
        <end position="124"/>
    </location>
</feature>
<evidence type="ECO:0000313" key="4">
    <source>
        <dbReference type="Proteomes" id="UP000621560"/>
    </source>
</evidence>
<proteinExistence type="inferred from homology"/>
<evidence type="ECO:0000313" key="3">
    <source>
        <dbReference type="EMBL" id="MBD2846524.1"/>
    </source>
</evidence>
<comment type="similarity">
    <text evidence="1">Belongs to the UPF0332 family.</text>
</comment>
<comment type="caution">
    <text evidence="3">The sequence shown here is derived from an EMBL/GenBank/DDBJ whole genome shotgun (WGS) entry which is preliminary data.</text>
</comment>
<protein>
    <submittedName>
        <fullName evidence="3">HEPN domain-containing protein</fullName>
    </submittedName>
</protein>
<dbReference type="Proteomes" id="UP000621560">
    <property type="component" value="Unassembled WGS sequence"/>
</dbReference>
<gene>
    <name evidence="3" type="ORF">IDH44_15090</name>
</gene>
<evidence type="ECO:0000256" key="1">
    <source>
        <dbReference type="ARBA" id="ARBA00038248"/>
    </source>
</evidence>
<dbReference type="Pfam" id="PF05168">
    <property type="entry name" value="HEPN"/>
    <property type="match status" value="1"/>
</dbReference>
<dbReference type="EMBL" id="JACXIZ010000025">
    <property type="protein sequence ID" value="MBD2846524.1"/>
    <property type="molecule type" value="Genomic_DNA"/>
</dbReference>
<name>A0A927GSA2_9BACL</name>
<evidence type="ECO:0000259" key="2">
    <source>
        <dbReference type="Pfam" id="PF05168"/>
    </source>
</evidence>
<dbReference type="PANTHER" id="PTHR36565:SF1">
    <property type="entry name" value="UPF0332 PROTEIN TM_1000"/>
    <property type="match status" value="1"/>
</dbReference>
<dbReference type="InterPro" id="IPR007842">
    <property type="entry name" value="HEPN_dom"/>
</dbReference>
<sequence>MMRTYAPSEIKSLTNQEKHRKGRTEIQTAELSFGSELYDSCVSALYYSAFQYVTALILTKGENVSSKHTYVRGWVNKNLGATGTMPLELVKLYNRLMDHRSEADYSVTVSFSKDKVSDLMEQVRTSGPDTAARARFRNRFLDYIKTSPSCNCRSGKSR</sequence>
<accession>A0A927GSA2</accession>